<name>A0A2T4YU61_9SPHN</name>
<evidence type="ECO:0000256" key="3">
    <source>
        <dbReference type="ARBA" id="ARBA00005012"/>
    </source>
</evidence>
<dbReference type="UniPathway" id="UPA00223">
    <property type="reaction ID" value="UER01008"/>
</dbReference>
<reference evidence="11 12" key="1">
    <citation type="submission" date="2018-04" db="EMBL/GenBank/DDBJ databases">
        <title>Genomic Encyclopedia of Type Strains, Phase III (KMG-III): the genomes of soil and plant-associated and newly described type strains.</title>
        <authorList>
            <person name="Whitman W."/>
        </authorList>
    </citation>
    <scope>NUCLEOTIDE SEQUENCE [LARGE SCALE GENOMIC DNA]</scope>
    <source>
        <strain evidence="11 12">NW12</strain>
    </source>
</reference>
<comment type="similarity">
    <text evidence="4 9">Belongs to the MQO family.</text>
</comment>
<keyword evidence="5 9" id="KW-0816">Tricarboxylic acid cycle</keyword>
<dbReference type="EMBL" id="PZZN01000001">
    <property type="protein sequence ID" value="PTM47353.1"/>
    <property type="molecule type" value="Genomic_DNA"/>
</dbReference>
<dbReference type="AlphaFoldDB" id="A0A2T4YU61"/>
<evidence type="ECO:0000256" key="1">
    <source>
        <dbReference type="ARBA" id="ARBA00001139"/>
    </source>
</evidence>
<accession>A0A2T4YU61</accession>
<sequence>MRIGSNDDTRTAEQSGDAPAAGTGVTRRNLLGSAIVAGVAGSSAMVPLSSAQAATTERSVDVLLIGGGIMSATLAVLLRQLEPSWTIELVERLDKVAEESSGGWNNAGTGHSALCELNYTPVNAADGRVEIAKAVEINEQFQVTRQFLSHQVKAGMLGAPRTFINSTPHMNLVWGDANVAFLRKRWEALGASPLFSGMEFSTDRAQIAKWVPLMMQGRDPALPLAATRSPLGTDCDWGAVTRQYIAALDKQANFTLTTGHEVRSLERNAKGGWEVTARDMKTDDKQVINARFVFAGAGGGALPILQKSGIPEADDYAGFPVGGSFLVADKPEITHRHLAKVYGKAAVGSPPMSVPHLDTRYLDGKQALLFGPFATFSTKFLKQGSYFDLPASVTIDNFRPMVAVGWDDFALVEYLAGQLIMSDADRMEALREYFPGAKDGDWRLWQAGQRVQIIKRDPEKGGVLKLGTEIVASKDGSIAALLGASPGASTAPSIMLDLLKKVFPNRLSTAGWQAKIREIVPSYGIKLNEHPELLADHWGNTAETLQLAIASPVVHVATKPRPAAMRVKPDRSPDLAL</sequence>
<keyword evidence="7 9" id="KW-0274">FAD</keyword>
<dbReference type="InterPro" id="IPR036188">
    <property type="entry name" value="FAD/NAD-bd_sf"/>
</dbReference>
<dbReference type="PROSITE" id="PS51318">
    <property type="entry name" value="TAT"/>
    <property type="match status" value="1"/>
</dbReference>
<evidence type="ECO:0000256" key="10">
    <source>
        <dbReference type="SAM" id="MobiDB-lite"/>
    </source>
</evidence>
<evidence type="ECO:0000256" key="5">
    <source>
        <dbReference type="ARBA" id="ARBA00022532"/>
    </source>
</evidence>
<dbReference type="InterPro" id="IPR006231">
    <property type="entry name" value="MQO"/>
</dbReference>
<dbReference type="HAMAP" id="MF_00212">
    <property type="entry name" value="MQO"/>
    <property type="match status" value="1"/>
</dbReference>
<dbReference type="GO" id="GO:0006099">
    <property type="term" value="P:tricarboxylic acid cycle"/>
    <property type="evidence" value="ECO:0007669"/>
    <property type="project" value="UniProtKB-UniRule"/>
</dbReference>
<dbReference type="NCBIfam" id="NF003605">
    <property type="entry name" value="PRK05257.1-4"/>
    <property type="match status" value="1"/>
</dbReference>
<dbReference type="Pfam" id="PF06039">
    <property type="entry name" value="Mqo"/>
    <property type="match status" value="1"/>
</dbReference>
<dbReference type="EC" id="1.1.5.4" evidence="9"/>
<evidence type="ECO:0000313" key="12">
    <source>
        <dbReference type="Proteomes" id="UP000240996"/>
    </source>
</evidence>
<protein>
    <recommendedName>
        <fullName evidence="9">Probable malate:quinone oxidoreductase</fullName>
        <ecNumber evidence="9">1.1.5.4</ecNumber>
    </recommendedName>
    <alternativeName>
        <fullName evidence="9">MQO</fullName>
    </alternativeName>
    <alternativeName>
        <fullName evidence="9">Malate dehydrogenase [quinone]</fullName>
    </alternativeName>
</protein>
<dbReference type="PANTHER" id="PTHR43104">
    <property type="entry name" value="L-2-HYDROXYGLUTARATE DEHYDROGENASE, MITOCHONDRIAL"/>
    <property type="match status" value="1"/>
</dbReference>
<dbReference type="SUPFAM" id="SSF51905">
    <property type="entry name" value="FAD/NAD(P)-binding domain"/>
    <property type="match status" value="1"/>
</dbReference>
<feature type="region of interest" description="Disordered" evidence="10">
    <location>
        <begin position="1"/>
        <end position="24"/>
    </location>
</feature>
<dbReference type="NCBIfam" id="NF009875">
    <property type="entry name" value="PRK13339.1"/>
    <property type="match status" value="1"/>
</dbReference>
<evidence type="ECO:0000313" key="11">
    <source>
        <dbReference type="EMBL" id="PTM47353.1"/>
    </source>
</evidence>
<dbReference type="Gene3D" id="3.50.50.60">
    <property type="entry name" value="FAD/NAD(P)-binding domain"/>
    <property type="match status" value="1"/>
</dbReference>
<gene>
    <name evidence="9" type="primary">mqo</name>
    <name evidence="11" type="ORF">C8J24_0749</name>
</gene>
<keyword evidence="6 9" id="KW-0285">Flavoprotein</keyword>
<dbReference type="GO" id="GO:0008924">
    <property type="term" value="F:L-malate dehydrogenase (quinone) activity"/>
    <property type="evidence" value="ECO:0007669"/>
    <property type="project" value="UniProtKB-UniRule"/>
</dbReference>
<keyword evidence="12" id="KW-1185">Reference proteome</keyword>
<proteinExistence type="inferred from homology"/>
<comment type="caution">
    <text evidence="11">The sequence shown here is derived from an EMBL/GenBank/DDBJ whole genome shotgun (WGS) entry which is preliminary data.</text>
</comment>
<dbReference type="InterPro" id="IPR006311">
    <property type="entry name" value="TAT_signal"/>
</dbReference>
<dbReference type="NCBIfam" id="TIGR01320">
    <property type="entry name" value="mal_quin_oxido"/>
    <property type="match status" value="1"/>
</dbReference>
<organism evidence="11 12">
    <name type="scientific">Sphingomonas aerolata</name>
    <dbReference type="NCBI Taxonomy" id="185951"/>
    <lineage>
        <taxon>Bacteria</taxon>
        <taxon>Pseudomonadati</taxon>
        <taxon>Pseudomonadota</taxon>
        <taxon>Alphaproteobacteria</taxon>
        <taxon>Sphingomonadales</taxon>
        <taxon>Sphingomonadaceae</taxon>
        <taxon>Sphingomonas</taxon>
    </lineage>
</organism>
<dbReference type="PANTHER" id="PTHR43104:SF2">
    <property type="entry name" value="L-2-HYDROXYGLUTARATE DEHYDROGENASE, MITOCHONDRIAL"/>
    <property type="match status" value="1"/>
</dbReference>
<comment type="pathway">
    <text evidence="3 9">Carbohydrate metabolism; tricarboxylic acid cycle; oxaloacetate from (S)-malate (quinone route): step 1/1.</text>
</comment>
<evidence type="ECO:0000256" key="2">
    <source>
        <dbReference type="ARBA" id="ARBA00001974"/>
    </source>
</evidence>
<feature type="compositionally biased region" description="Basic and acidic residues" evidence="10">
    <location>
        <begin position="1"/>
        <end position="11"/>
    </location>
</feature>
<dbReference type="NCBIfam" id="NF003606">
    <property type="entry name" value="PRK05257.2-1"/>
    <property type="match status" value="1"/>
</dbReference>
<dbReference type="NCBIfam" id="NF003611">
    <property type="entry name" value="PRK05257.3-2"/>
    <property type="match status" value="1"/>
</dbReference>
<keyword evidence="8 9" id="KW-0560">Oxidoreductase</keyword>
<evidence type="ECO:0000256" key="7">
    <source>
        <dbReference type="ARBA" id="ARBA00022827"/>
    </source>
</evidence>
<evidence type="ECO:0000256" key="4">
    <source>
        <dbReference type="ARBA" id="ARBA00006389"/>
    </source>
</evidence>
<dbReference type="GO" id="GO:0047545">
    <property type="term" value="F:(S)-2-hydroxyglutarate dehydrogenase activity"/>
    <property type="evidence" value="ECO:0007669"/>
    <property type="project" value="TreeGrafter"/>
</dbReference>
<dbReference type="Proteomes" id="UP000240996">
    <property type="component" value="Unassembled WGS sequence"/>
</dbReference>
<comment type="cofactor">
    <cofactor evidence="2 9">
        <name>FAD</name>
        <dbReference type="ChEBI" id="CHEBI:57692"/>
    </cofactor>
</comment>
<evidence type="ECO:0000256" key="8">
    <source>
        <dbReference type="ARBA" id="ARBA00023002"/>
    </source>
</evidence>
<dbReference type="NCBIfam" id="NF003603">
    <property type="entry name" value="PRK05257.1-1"/>
    <property type="match status" value="1"/>
</dbReference>
<comment type="catalytic activity">
    <reaction evidence="1 9">
        <text>(S)-malate + a quinone = a quinol + oxaloacetate</text>
        <dbReference type="Rhea" id="RHEA:46012"/>
        <dbReference type="ChEBI" id="CHEBI:15589"/>
        <dbReference type="ChEBI" id="CHEBI:16452"/>
        <dbReference type="ChEBI" id="CHEBI:24646"/>
        <dbReference type="ChEBI" id="CHEBI:132124"/>
        <dbReference type="EC" id="1.1.5.4"/>
    </reaction>
</comment>
<evidence type="ECO:0000256" key="6">
    <source>
        <dbReference type="ARBA" id="ARBA00022630"/>
    </source>
</evidence>
<evidence type="ECO:0000256" key="9">
    <source>
        <dbReference type="HAMAP-Rule" id="MF_00212"/>
    </source>
</evidence>
<dbReference type="RefSeq" id="WP_244180392.1">
    <property type="nucleotide sequence ID" value="NZ_PZZN01000001.1"/>
</dbReference>